<dbReference type="SUPFAM" id="SSF50129">
    <property type="entry name" value="GroES-like"/>
    <property type="match status" value="1"/>
</dbReference>
<sequence>MKAAVVTESGLRVQQVPEPTPKPNEVLVRVRAAGLNRADVGVAAGHAHGRVGGPGTIPGLEFAGEVVAVGAEVPGGISPGQRVMCSGGGGYAEYAVADWGRVSALPDRNMGWEQAATLPVALQTMHDAVVTNGGLQRGESILIQGASSGVGLMGMQIAKHMGAKLVIGSSTNTARRARLAEFGCDLAIDTSDPAWPEQVLEATGGRGAEVIVDQVSGSLANGNLRACAILGRIVNVGRLGGSRGDFDFDLHALRRIRYIGVTFRTRSVEEVREINRRMRADLWAAVEAGTLGLPIDRVFPLDEAAEALAHMKANAHFGKIVLAC</sequence>
<keyword evidence="1" id="KW-0521">NADP</keyword>
<dbReference type="SMART" id="SM00829">
    <property type="entry name" value="PKS_ER"/>
    <property type="match status" value="1"/>
</dbReference>
<keyword evidence="2" id="KW-0560">Oxidoreductase</keyword>
<dbReference type="InterPro" id="IPR013154">
    <property type="entry name" value="ADH-like_N"/>
</dbReference>
<comment type="caution">
    <text evidence="4">The sequence shown here is derived from an EMBL/GenBank/DDBJ whole genome shotgun (WGS) entry which is preliminary data.</text>
</comment>
<accession>A0A9X0R1E4</accession>
<protein>
    <submittedName>
        <fullName evidence="4">Zinc-binding dehydrogenase</fullName>
    </submittedName>
</protein>
<dbReference type="EMBL" id="JACOMF010000016">
    <property type="protein sequence ID" value="MBC4016562.1"/>
    <property type="molecule type" value="Genomic_DNA"/>
</dbReference>
<dbReference type="Gene3D" id="3.40.50.720">
    <property type="entry name" value="NAD(P)-binding Rossmann-like Domain"/>
    <property type="match status" value="1"/>
</dbReference>
<gene>
    <name evidence="4" type="ORF">H7965_14665</name>
</gene>
<name>A0A9X0R1E4_9PROT</name>
<evidence type="ECO:0000313" key="4">
    <source>
        <dbReference type="EMBL" id="MBC4016562.1"/>
    </source>
</evidence>
<dbReference type="SUPFAM" id="SSF51735">
    <property type="entry name" value="NAD(P)-binding Rossmann-fold domains"/>
    <property type="match status" value="1"/>
</dbReference>
<dbReference type="Pfam" id="PF00107">
    <property type="entry name" value="ADH_zinc_N"/>
    <property type="match status" value="1"/>
</dbReference>
<keyword evidence="5" id="KW-1185">Reference proteome</keyword>
<dbReference type="GO" id="GO:0016651">
    <property type="term" value="F:oxidoreductase activity, acting on NAD(P)H"/>
    <property type="evidence" value="ECO:0007669"/>
    <property type="project" value="TreeGrafter"/>
</dbReference>
<evidence type="ECO:0000259" key="3">
    <source>
        <dbReference type="SMART" id="SM00829"/>
    </source>
</evidence>
<evidence type="ECO:0000256" key="1">
    <source>
        <dbReference type="ARBA" id="ARBA00022857"/>
    </source>
</evidence>
<dbReference type="PANTHER" id="PTHR48106:SF8">
    <property type="entry name" value="OS02G0805600 PROTEIN"/>
    <property type="match status" value="1"/>
</dbReference>
<dbReference type="GO" id="GO:0070402">
    <property type="term" value="F:NADPH binding"/>
    <property type="evidence" value="ECO:0007669"/>
    <property type="project" value="TreeGrafter"/>
</dbReference>
<reference evidence="4" key="1">
    <citation type="submission" date="2020-08" db="EMBL/GenBank/DDBJ databases">
        <authorList>
            <person name="Hu Y."/>
            <person name="Nguyen S.V."/>
            <person name="Li F."/>
            <person name="Fanning S."/>
        </authorList>
    </citation>
    <scope>NUCLEOTIDE SEQUENCE</scope>
    <source>
        <strain evidence="4">SYSU D8009</strain>
    </source>
</reference>
<dbReference type="RefSeq" id="WP_186771326.1">
    <property type="nucleotide sequence ID" value="NZ_JACOMF010000016.1"/>
</dbReference>
<dbReference type="InterPro" id="IPR020843">
    <property type="entry name" value="ER"/>
</dbReference>
<dbReference type="Pfam" id="PF08240">
    <property type="entry name" value="ADH_N"/>
    <property type="match status" value="1"/>
</dbReference>
<dbReference type="Gene3D" id="3.90.180.10">
    <property type="entry name" value="Medium-chain alcohol dehydrogenases, catalytic domain"/>
    <property type="match status" value="1"/>
</dbReference>
<organism evidence="4 5">
    <name type="scientific">Siccirubricoccus deserti</name>
    <dbReference type="NCBI Taxonomy" id="2013562"/>
    <lineage>
        <taxon>Bacteria</taxon>
        <taxon>Pseudomonadati</taxon>
        <taxon>Pseudomonadota</taxon>
        <taxon>Alphaproteobacteria</taxon>
        <taxon>Acetobacterales</taxon>
        <taxon>Roseomonadaceae</taxon>
        <taxon>Siccirubricoccus</taxon>
    </lineage>
</organism>
<dbReference type="InterPro" id="IPR013149">
    <property type="entry name" value="ADH-like_C"/>
</dbReference>
<dbReference type="PANTHER" id="PTHR48106">
    <property type="entry name" value="QUINONE OXIDOREDUCTASE PIG3-RELATED"/>
    <property type="match status" value="1"/>
</dbReference>
<evidence type="ECO:0000256" key="2">
    <source>
        <dbReference type="ARBA" id="ARBA00023002"/>
    </source>
</evidence>
<feature type="domain" description="Enoyl reductase (ER)" evidence="3">
    <location>
        <begin position="7"/>
        <end position="322"/>
    </location>
</feature>
<proteinExistence type="predicted"/>
<dbReference type="InterPro" id="IPR036291">
    <property type="entry name" value="NAD(P)-bd_dom_sf"/>
</dbReference>
<dbReference type="Proteomes" id="UP000600101">
    <property type="component" value="Unassembled WGS sequence"/>
</dbReference>
<evidence type="ECO:0000313" key="5">
    <source>
        <dbReference type="Proteomes" id="UP000600101"/>
    </source>
</evidence>
<dbReference type="AlphaFoldDB" id="A0A9X0R1E4"/>
<dbReference type="InterPro" id="IPR011032">
    <property type="entry name" value="GroES-like_sf"/>
</dbReference>